<gene>
    <name evidence="1" type="ORF">DPV69_13595</name>
</gene>
<name>A0A443YR90_9SPHI</name>
<accession>A0A443YR90</accession>
<dbReference type="Proteomes" id="UP000284120">
    <property type="component" value="Unassembled WGS sequence"/>
</dbReference>
<dbReference type="OrthoDB" id="5442696at2"/>
<proteinExistence type="predicted"/>
<dbReference type="EMBL" id="SAYW01000004">
    <property type="protein sequence ID" value="RWU06319.1"/>
    <property type="molecule type" value="Genomic_DNA"/>
</dbReference>
<comment type="caution">
    <text evidence="1">The sequence shown here is derived from an EMBL/GenBank/DDBJ whole genome shotgun (WGS) entry which is preliminary data.</text>
</comment>
<sequence length="422" mass="46101">MKKILFFFCLALSFIHIDVMGQLVQPDSTFTYVNGEGTFIKLGKGEGTVINLLGALQSGVQYGRLDSLSKKTNNSNMSLNLARIYLTATNTRYGVSAGMVTDFTGTSPILEGWIAYDFNKRIKLVLGQKQTHTNNRLAMADERYAQTMGQTIAGKSNDGIAYGGLMQNFVGATREGGLFVETNFSINTMRIYPSFSITTGEGQNFFTSQGNMGFKYGGRLDIMPLGDFTKNNAYIAHDIYREAKPKLAIGVAASYNQKASSPIGSETGLITGIYDNAGVAKFADYRKLVADFAFKTSGFALIGEYVVSTVTGKDLFTNVAATNQLTAEVASSYYNIGSAFNIQSSYVFKSGWAIDGKYAIVKPEFNITGSRITDQKWASFGINKFIKNNALRIGINTNYIENSSPAFSSKKWINNLAVQIVL</sequence>
<evidence type="ECO:0008006" key="3">
    <source>
        <dbReference type="Google" id="ProtNLM"/>
    </source>
</evidence>
<evidence type="ECO:0000313" key="2">
    <source>
        <dbReference type="Proteomes" id="UP000284120"/>
    </source>
</evidence>
<dbReference type="InterPro" id="IPR023614">
    <property type="entry name" value="Porin_dom_sf"/>
</dbReference>
<reference evidence="1 2" key="1">
    <citation type="submission" date="2018-06" db="EMBL/GenBank/DDBJ databases">
        <title>Pedobacter endophyticus sp. nov., an endophytic bacterium isolated from a leaf of Triticum aestivum.</title>
        <authorList>
            <person name="Zhang L."/>
        </authorList>
    </citation>
    <scope>NUCLEOTIDE SEQUENCE [LARGE SCALE GENOMIC DNA]</scope>
    <source>
        <strain evidence="1 2">CM134L-2</strain>
    </source>
</reference>
<dbReference type="RefSeq" id="WP_128353369.1">
    <property type="nucleotide sequence ID" value="NZ_QMHN01000004.1"/>
</dbReference>
<dbReference type="Gene3D" id="2.40.160.10">
    <property type="entry name" value="Porin"/>
    <property type="match status" value="1"/>
</dbReference>
<organism evidence="1 2">
    <name type="scientific">Pedobacter chitinilyticus</name>
    <dbReference type="NCBI Taxonomy" id="2233776"/>
    <lineage>
        <taxon>Bacteria</taxon>
        <taxon>Pseudomonadati</taxon>
        <taxon>Bacteroidota</taxon>
        <taxon>Sphingobacteriia</taxon>
        <taxon>Sphingobacteriales</taxon>
        <taxon>Sphingobacteriaceae</taxon>
        <taxon>Pedobacter</taxon>
    </lineage>
</organism>
<dbReference type="AlphaFoldDB" id="A0A443YR90"/>
<protein>
    <recommendedName>
        <fullName evidence="3">Porin</fullName>
    </recommendedName>
</protein>
<keyword evidence="2" id="KW-1185">Reference proteome</keyword>
<evidence type="ECO:0000313" key="1">
    <source>
        <dbReference type="EMBL" id="RWU06319.1"/>
    </source>
</evidence>